<name>A0A3B0XX95_9ZZZZ</name>
<accession>A0A3B0XX95</accession>
<sequence>YLNTARQPVESIFDSLYEQLPESLQAQRSECMNKAGE</sequence>
<reference evidence="1" key="1">
    <citation type="submission" date="2018-06" db="EMBL/GenBank/DDBJ databases">
        <authorList>
            <person name="Zhirakovskaya E."/>
        </authorList>
    </citation>
    <scope>NUCLEOTIDE SEQUENCE</scope>
</reference>
<dbReference type="EMBL" id="UOFJ01000365">
    <property type="protein sequence ID" value="VAW68763.1"/>
    <property type="molecule type" value="Genomic_DNA"/>
</dbReference>
<feature type="non-terminal residue" evidence="1">
    <location>
        <position position="1"/>
    </location>
</feature>
<evidence type="ECO:0000313" key="1">
    <source>
        <dbReference type="EMBL" id="VAW68763.1"/>
    </source>
</evidence>
<organism evidence="1">
    <name type="scientific">hydrothermal vent metagenome</name>
    <dbReference type="NCBI Taxonomy" id="652676"/>
    <lineage>
        <taxon>unclassified sequences</taxon>
        <taxon>metagenomes</taxon>
        <taxon>ecological metagenomes</taxon>
    </lineage>
</organism>
<proteinExistence type="predicted"/>
<protein>
    <submittedName>
        <fullName evidence="1">Uncharacterized protein</fullName>
    </submittedName>
</protein>
<gene>
    <name evidence="1" type="ORF">MNBD_GAMMA10-1073</name>
</gene>
<dbReference type="AlphaFoldDB" id="A0A3B0XX95"/>